<dbReference type="GO" id="GO:0003954">
    <property type="term" value="F:NADH dehydrogenase activity"/>
    <property type="evidence" value="ECO:0007669"/>
    <property type="project" value="TreeGrafter"/>
</dbReference>
<feature type="domain" description="NADH:quinone oxidoreductase/Mrp antiporter transmembrane" evidence="18">
    <location>
        <begin position="71"/>
        <end position="353"/>
    </location>
</feature>
<keyword evidence="15 17" id="KW-0472">Membrane</keyword>
<evidence type="ECO:0000259" key="18">
    <source>
        <dbReference type="Pfam" id="PF00361"/>
    </source>
</evidence>
<comment type="similarity">
    <text evidence="17">Belongs to the complex I subunit 5 family.</text>
</comment>
<feature type="transmembrane region" description="Helical" evidence="17">
    <location>
        <begin position="383"/>
        <end position="407"/>
    </location>
</feature>
<comment type="function">
    <text evidence="17">Core subunit of the mitochondrial membrane respiratory chain NADH dehydrogenase (Complex I) which catalyzes electron transfer from NADH through the respiratory chain, using ubiquinone as an electron acceptor. Essential for the catalytic activity and assembly of complex I.</text>
</comment>
<evidence type="ECO:0000256" key="2">
    <source>
        <dbReference type="ARBA" id="ARBA00004448"/>
    </source>
</evidence>
<feature type="domain" description="NADH-Ubiquinone oxidoreductase (complex I) chain 5 N-terminal" evidence="19">
    <location>
        <begin position="6"/>
        <end position="54"/>
    </location>
</feature>
<dbReference type="InterPro" id="IPR010934">
    <property type="entry name" value="NADH_DH_su5_C"/>
</dbReference>
<evidence type="ECO:0000259" key="19">
    <source>
        <dbReference type="Pfam" id="PF00662"/>
    </source>
</evidence>
<evidence type="ECO:0000256" key="14">
    <source>
        <dbReference type="ARBA" id="ARBA00023128"/>
    </source>
</evidence>
<dbReference type="PANTHER" id="PTHR42829:SF2">
    <property type="entry name" value="NADH-UBIQUINONE OXIDOREDUCTASE CHAIN 5"/>
    <property type="match status" value="1"/>
</dbReference>
<dbReference type="GO" id="GO:0005743">
    <property type="term" value="C:mitochondrial inner membrane"/>
    <property type="evidence" value="ECO:0007669"/>
    <property type="project" value="UniProtKB-SubCell"/>
</dbReference>
<feature type="transmembrane region" description="Helical" evidence="17">
    <location>
        <begin position="235"/>
        <end position="261"/>
    </location>
</feature>
<feature type="transmembrane region" description="Helical" evidence="17">
    <location>
        <begin position="51"/>
        <end position="70"/>
    </location>
</feature>
<comment type="subcellular location">
    <subcellularLocation>
        <location evidence="2">Mitochondrion inner membrane</location>
        <topology evidence="2">Multi-pass membrane protein</topology>
    </subcellularLocation>
</comment>
<feature type="domain" description="NADH dehydrogenase subunit 5 C-terminal" evidence="20">
    <location>
        <begin position="357"/>
        <end position="537"/>
    </location>
</feature>
<dbReference type="EC" id="7.1.1.2" evidence="3 17"/>
<keyword evidence="8" id="KW-0999">Mitochondrion inner membrane</keyword>
<name>A0A1S5VWF6_9NEOP</name>
<keyword evidence="5 17" id="KW-0813">Transport</keyword>
<dbReference type="Pfam" id="PF06455">
    <property type="entry name" value="NADH5_C"/>
    <property type="match status" value="1"/>
</dbReference>
<evidence type="ECO:0000256" key="3">
    <source>
        <dbReference type="ARBA" id="ARBA00012944"/>
    </source>
</evidence>
<evidence type="ECO:0000256" key="15">
    <source>
        <dbReference type="ARBA" id="ARBA00023136"/>
    </source>
</evidence>
<evidence type="ECO:0000313" key="21">
    <source>
        <dbReference type="EMBL" id="AQP30334.1"/>
    </source>
</evidence>
<feature type="transmembrane region" description="Helical" evidence="17">
    <location>
        <begin position="12"/>
        <end position="39"/>
    </location>
</feature>
<evidence type="ECO:0000256" key="6">
    <source>
        <dbReference type="ARBA" id="ARBA00022660"/>
    </source>
</evidence>
<keyword evidence="12 17" id="KW-0520">NAD</keyword>
<feature type="transmembrane region" description="Helical" evidence="17">
    <location>
        <begin position="522"/>
        <end position="539"/>
    </location>
</feature>
<evidence type="ECO:0000256" key="1">
    <source>
        <dbReference type="ARBA" id="ARBA00003257"/>
    </source>
</evidence>
<evidence type="ECO:0000256" key="7">
    <source>
        <dbReference type="ARBA" id="ARBA00022692"/>
    </source>
</evidence>
<keyword evidence="13 17" id="KW-0830">Ubiquinone</keyword>
<feature type="transmembrane region" description="Helical" evidence="17">
    <location>
        <begin position="210"/>
        <end position="229"/>
    </location>
</feature>
<dbReference type="Pfam" id="PF00361">
    <property type="entry name" value="Proton_antipo_M"/>
    <property type="match status" value="1"/>
</dbReference>
<feature type="transmembrane region" description="Helical" evidence="17">
    <location>
        <begin position="419"/>
        <end position="443"/>
    </location>
</feature>
<evidence type="ECO:0000256" key="13">
    <source>
        <dbReference type="ARBA" id="ARBA00023075"/>
    </source>
</evidence>
<dbReference type="PRINTS" id="PR01434">
    <property type="entry name" value="NADHDHGNASE5"/>
</dbReference>
<keyword evidence="14 17" id="KW-0496">Mitochondrion</keyword>
<evidence type="ECO:0000259" key="20">
    <source>
        <dbReference type="Pfam" id="PF06455"/>
    </source>
</evidence>
<reference evidence="21" key="1">
    <citation type="journal article" date="2016" name="Mol. Biol. Evol.">
        <title>Mitochondrial Phylogenomics Resolves the Global Spread of Higher Termites, Ecosystem Engineers of the Tropics.</title>
        <authorList>
            <person name="Bourguignon T."/>
            <person name="Lo N."/>
            <person name="Sobotnik J."/>
            <person name="Ho S.Y."/>
            <person name="Iqbal N."/>
            <person name="Coissac E."/>
            <person name="Lee M."/>
            <person name="Jendryka M.M."/>
            <person name="Sillam-Dusses D."/>
            <person name="Krizkova B."/>
            <person name="Roisin Y."/>
            <person name="Evans T.A."/>
        </authorList>
    </citation>
    <scope>NUCLEOTIDE SEQUENCE</scope>
    <source>
        <strain evidence="21">G13-062</strain>
    </source>
</reference>
<evidence type="ECO:0000256" key="11">
    <source>
        <dbReference type="ARBA" id="ARBA00022989"/>
    </source>
</evidence>
<keyword evidence="6" id="KW-0679">Respiratory chain</keyword>
<dbReference type="PRINTS" id="PR01435">
    <property type="entry name" value="NPOXDRDTASE5"/>
</dbReference>
<geneLocation type="mitochondrion" evidence="21"/>
<evidence type="ECO:0000256" key="9">
    <source>
        <dbReference type="ARBA" id="ARBA00022967"/>
    </source>
</evidence>
<protein>
    <recommendedName>
        <fullName evidence="4 17">NADH-ubiquinone oxidoreductase chain 5</fullName>
        <ecNumber evidence="3 17">7.1.1.2</ecNumber>
    </recommendedName>
</protein>
<dbReference type="GO" id="GO:0008137">
    <property type="term" value="F:NADH dehydrogenase (ubiquinone) activity"/>
    <property type="evidence" value="ECO:0007669"/>
    <property type="project" value="UniProtKB-EC"/>
</dbReference>
<feature type="transmembrane region" description="Helical" evidence="17">
    <location>
        <begin position="306"/>
        <end position="326"/>
    </location>
</feature>
<keyword evidence="11 17" id="KW-1133">Transmembrane helix</keyword>
<feature type="transmembrane region" description="Helical" evidence="17">
    <location>
        <begin position="116"/>
        <end position="136"/>
    </location>
</feature>
<evidence type="ECO:0000256" key="8">
    <source>
        <dbReference type="ARBA" id="ARBA00022792"/>
    </source>
</evidence>
<dbReference type="InterPro" id="IPR001516">
    <property type="entry name" value="Proton_antipo_N"/>
</dbReference>
<dbReference type="GO" id="GO:0042773">
    <property type="term" value="P:ATP synthesis coupled electron transport"/>
    <property type="evidence" value="ECO:0007669"/>
    <property type="project" value="InterPro"/>
</dbReference>
<evidence type="ECO:0000256" key="16">
    <source>
        <dbReference type="ARBA" id="ARBA00049551"/>
    </source>
</evidence>
<keyword evidence="7 17" id="KW-0812">Transmembrane</keyword>
<dbReference type="GO" id="GO:0015990">
    <property type="term" value="P:electron transport coupled proton transport"/>
    <property type="evidence" value="ECO:0007669"/>
    <property type="project" value="TreeGrafter"/>
</dbReference>
<organism evidence="21">
    <name type="scientific">Cornitermes sp. A TB-2017</name>
    <dbReference type="NCBI Taxonomy" id="1934475"/>
    <lineage>
        <taxon>Eukaryota</taxon>
        <taxon>Metazoa</taxon>
        <taxon>Ecdysozoa</taxon>
        <taxon>Arthropoda</taxon>
        <taxon>Hexapoda</taxon>
        <taxon>Insecta</taxon>
        <taxon>Pterygota</taxon>
        <taxon>Neoptera</taxon>
        <taxon>Polyneoptera</taxon>
        <taxon>Dictyoptera</taxon>
        <taxon>Blattodea</taxon>
        <taxon>Blattoidea</taxon>
        <taxon>Termitoidae</taxon>
        <taxon>Termitidae</taxon>
        <taxon>Syntermitinae</taxon>
        <taxon>Cornitermes</taxon>
    </lineage>
</organism>
<accession>A0A1S5VWF6</accession>
<dbReference type="AlphaFoldDB" id="A0A1S5VWF6"/>
<evidence type="ECO:0000256" key="5">
    <source>
        <dbReference type="ARBA" id="ARBA00022448"/>
    </source>
</evidence>
<feature type="transmembrane region" description="Helical" evidence="17">
    <location>
        <begin position="148"/>
        <end position="166"/>
    </location>
</feature>
<feature type="transmembrane region" description="Helical" evidence="17">
    <location>
        <begin position="268"/>
        <end position="286"/>
    </location>
</feature>
<dbReference type="PANTHER" id="PTHR42829">
    <property type="entry name" value="NADH-UBIQUINONE OXIDOREDUCTASE CHAIN 5"/>
    <property type="match status" value="1"/>
</dbReference>
<feature type="transmembrane region" description="Helical" evidence="17">
    <location>
        <begin position="463"/>
        <end position="488"/>
    </location>
</feature>
<comment type="catalytic activity">
    <reaction evidence="16 17">
        <text>a ubiquinone + NADH + 5 H(+)(in) = a ubiquinol + NAD(+) + 4 H(+)(out)</text>
        <dbReference type="Rhea" id="RHEA:29091"/>
        <dbReference type="Rhea" id="RHEA-COMP:9565"/>
        <dbReference type="Rhea" id="RHEA-COMP:9566"/>
        <dbReference type="ChEBI" id="CHEBI:15378"/>
        <dbReference type="ChEBI" id="CHEBI:16389"/>
        <dbReference type="ChEBI" id="CHEBI:17976"/>
        <dbReference type="ChEBI" id="CHEBI:57540"/>
        <dbReference type="ChEBI" id="CHEBI:57945"/>
        <dbReference type="EC" id="7.1.1.2"/>
    </reaction>
</comment>
<keyword evidence="10" id="KW-0249">Electron transport</keyword>
<evidence type="ECO:0000256" key="10">
    <source>
        <dbReference type="ARBA" id="ARBA00022982"/>
    </source>
</evidence>
<comment type="function">
    <text evidence="1">Core subunit of the mitochondrial membrane respiratory chain NADH dehydrogenase (Complex I) that is believed to belong to the minimal assembly required for catalysis. Complex I functions in the transfer of electrons from NADH to the respiratory chain. The immediate electron acceptor for the enzyme is believed to be ubiquinone.</text>
</comment>
<evidence type="ECO:0000256" key="17">
    <source>
        <dbReference type="RuleBase" id="RU003404"/>
    </source>
</evidence>
<dbReference type="InterPro" id="IPR001750">
    <property type="entry name" value="ND/Mrp_TM"/>
</dbReference>
<gene>
    <name evidence="21" type="primary">nad5</name>
</gene>
<feature type="transmembrane region" description="Helical" evidence="17">
    <location>
        <begin position="178"/>
        <end position="198"/>
    </location>
</feature>
<keyword evidence="9" id="KW-1278">Translocase</keyword>
<feature type="transmembrane region" description="Helical" evidence="17">
    <location>
        <begin position="77"/>
        <end position="96"/>
    </location>
</feature>
<dbReference type="EMBL" id="KY224702">
    <property type="protein sequence ID" value="AQP30334.1"/>
    <property type="molecule type" value="Genomic_DNA"/>
</dbReference>
<sequence length="540" mass="60307">MDWNIITLNGSSVIMTFLFDWMSLLFMGFVFIISSLVILYSDDYMFGDLNIVRFISLVLMFVVSMMFLIISPNIISILLGWDGLGLVSYLLVIYYQNVKSYGAGMLTVLSNRIGDVALLMVIAWMINFGSWSFIYYLEFLSGSFEMELISFLVVLAAMTSSAQIPFSSWLPAAMAAPTPVSALVHSSTLVTAGVYLLIRFSPSFNSWLNVILLLISALTMFMAGLGANFEFDLKSIIALSTLSQLGLMIMTISVGLSGLAFFHLLTHALFSALLFMCAGGVIHSMGDSQDIRFMGGLSIYMPFTSSSLMVSNFALCGMPFLAGFYSKDFILEMFSMSYVNMFGFFLLFISTGLTVCYSFRLFYFVLCGDFNFVSSYSMVETSYNMVVGMIGLLIMSVFGGSSLMWLICPTPSVICLPYYLKFLTLFVLFVGGWLGYEIASFVMGDGLFSIYYYGTSSFSGSMWFMPFFSTYGVSFGPLGVGYMATSVFDSGWMEYFGGQGMYWILFNLGSANQWFQYNNLKVFLGLFVMWVVILLFVLIY</sequence>
<evidence type="ECO:0000256" key="12">
    <source>
        <dbReference type="ARBA" id="ARBA00023027"/>
    </source>
</evidence>
<evidence type="ECO:0000256" key="4">
    <source>
        <dbReference type="ARBA" id="ARBA00021096"/>
    </source>
</evidence>
<dbReference type="Pfam" id="PF00662">
    <property type="entry name" value="Proton_antipo_N"/>
    <property type="match status" value="1"/>
</dbReference>
<feature type="transmembrane region" description="Helical" evidence="17">
    <location>
        <begin position="338"/>
        <end position="363"/>
    </location>
</feature>
<proteinExistence type="inferred from homology"/>
<dbReference type="InterPro" id="IPR003945">
    <property type="entry name" value="NU5C-like"/>
</dbReference>